<comment type="caution">
    <text evidence="1">The sequence shown here is derived from an EMBL/GenBank/DDBJ whole genome shotgun (WGS) entry which is preliminary data.</text>
</comment>
<sequence>MSRIREVWAPNLEAEMRNIRDMIDEYPYIAMDTEFPGVVARPIGTFKTSSDYHYQTMRCNVDLLKIIQLGITLADDEGNFPQDVTTWQFNFKFSVNEDMYAPESLELLQKSGIDFQRHEEIGIMPNDFAELMITSGLVLAPEVKWVSFHRTETFYTSPCLFYLAMIDELGLSLSGYDFGYFVKLLTAMSLPTTEDIFFDWLHTWFPYVYDIKFMMRACKSLKGGLQDVADDLGVMRIGTSHQAGSDSLLTASTFFKMRELFFHDQVDDAEYNGKLYGLGQTFTQPNGITDTGRGGATIAEREDRGMSREQNQTPGPGVSSGQNQNVMGMGPLPTPALGSTLPTPLPSGTSYGPMAANGPYIRTTIGVGGR</sequence>
<accession>A0ACB8BLT4</accession>
<evidence type="ECO:0000313" key="1">
    <source>
        <dbReference type="EMBL" id="KAH7926482.1"/>
    </source>
</evidence>
<evidence type="ECO:0000313" key="2">
    <source>
        <dbReference type="Proteomes" id="UP000790709"/>
    </source>
</evidence>
<proteinExistence type="predicted"/>
<organism evidence="1 2">
    <name type="scientific">Leucogyrophana mollusca</name>
    <dbReference type="NCBI Taxonomy" id="85980"/>
    <lineage>
        <taxon>Eukaryota</taxon>
        <taxon>Fungi</taxon>
        <taxon>Dikarya</taxon>
        <taxon>Basidiomycota</taxon>
        <taxon>Agaricomycotina</taxon>
        <taxon>Agaricomycetes</taxon>
        <taxon>Agaricomycetidae</taxon>
        <taxon>Boletales</taxon>
        <taxon>Boletales incertae sedis</taxon>
        <taxon>Leucogyrophana</taxon>
    </lineage>
</organism>
<reference evidence="1" key="1">
    <citation type="journal article" date="2021" name="New Phytol.">
        <title>Evolutionary innovations through gain and loss of genes in the ectomycorrhizal Boletales.</title>
        <authorList>
            <person name="Wu G."/>
            <person name="Miyauchi S."/>
            <person name="Morin E."/>
            <person name="Kuo A."/>
            <person name="Drula E."/>
            <person name="Varga T."/>
            <person name="Kohler A."/>
            <person name="Feng B."/>
            <person name="Cao Y."/>
            <person name="Lipzen A."/>
            <person name="Daum C."/>
            <person name="Hundley H."/>
            <person name="Pangilinan J."/>
            <person name="Johnson J."/>
            <person name="Barry K."/>
            <person name="LaButti K."/>
            <person name="Ng V."/>
            <person name="Ahrendt S."/>
            <person name="Min B."/>
            <person name="Choi I.G."/>
            <person name="Park H."/>
            <person name="Plett J.M."/>
            <person name="Magnuson J."/>
            <person name="Spatafora J.W."/>
            <person name="Nagy L.G."/>
            <person name="Henrissat B."/>
            <person name="Grigoriev I.V."/>
            <person name="Yang Z.L."/>
            <person name="Xu J."/>
            <person name="Martin F.M."/>
        </authorList>
    </citation>
    <scope>NUCLEOTIDE SEQUENCE</scope>
    <source>
        <strain evidence="1">KUC20120723A-06</strain>
    </source>
</reference>
<keyword evidence="2" id="KW-1185">Reference proteome</keyword>
<name>A0ACB8BLT4_9AGAM</name>
<dbReference type="EMBL" id="MU266382">
    <property type="protein sequence ID" value="KAH7926482.1"/>
    <property type="molecule type" value="Genomic_DNA"/>
</dbReference>
<protein>
    <submittedName>
        <fullName evidence="1">CAF1-domain-containing protein</fullName>
    </submittedName>
</protein>
<dbReference type="Proteomes" id="UP000790709">
    <property type="component" value="Unassembled WGS sequence"/>
</dbReference>
<gene>
    <name evidence="1" type="ORF">BV22DRAFT_1128173</name>
</gene>